<dbReference type="PROSITE" id="PS51292">
    <property type="entry name" value="ZF_RING_CH"/>
    <property type="match status" value="1"/>
</dbReference>
<dbReference type="InterPro" id="IPR001841">
    <property type="entry name" value="Znf_RING"/>
</dbReference>
<proteinExistence type="predicted"/>
<keyword evidence="6 10" id="KW-1133">Transmembrane helix</keyword>
<feature type="region of interest" description="Disordered" evidence="9">
    <location>
        <begin position="344"/>
        <end position="363"/>
    </location>
</feature>
<evidence type="ECO:0000256" key="5">
    <source>
        <dbReference type="ARBA" id="ARBA00022833"/>
    </source>
</evidence>
<comment type="subcellular location">
    <subcellularLocation>
        <location evidence="1">Membrane</location>
        <topology evidence="1">Multi-pass membrane protein</topology>
    </subcellularLocation>
</comment>
<protein>
    <recommendedName>
        <fullName evidence="15">RING-CH-type domain-containing protein</fullName>
    </recommendedName>
</protein>
<feature type="domain" description="RING-type" evidence="11">
    <location>
        <begin position="89"/>
        <end position="142"/>
    </location>
</feature>
<dbReference type="PANTHER" id="PTHR46283">
    <property type="entry name" value="E3 UBIQUITIN-PROTEIN LIGASE MARCH5"/>
    <property type="match status" value="1"/>
</dbReference>
<evidence type="ECO:0000256" key="1">
    <source>
        <dbReference type="ARBA" id="ARBA00004141"/>
    </source>
</evidence>
<evidence type="ECO:0000256" key="2">
    <source>
        <dbReference type="ARBA" id="ARBA00022692"/>
    </source>
</evidence>
<dbReference type="GO" id="GO:0008270">
    <property type="term" value="F:zinc ion binding"/>
    <property type="evidence" value="ECO:0007669"/>
    <property type="project" value="UniProtKB-KW"/>
</dbReference>
<dbReference type="SUPFAM" id="SSF57850">
    <property type="entry name" value="RING/U-box"/>
    <property type="match status" value="1"/>
</dbReference>
<evidence type="ECO:0000256" key="8">
    <source>
        <dbReference type="PROSITE-ProRule" id="PRU00175"/>
    </source>
</evidence>
<evidence type="ECO:0000256" key="9">
    <source>
        <dbReference type="SAM" id="MobiDB-lite"/>
    </source>
</evidence>
<feature type="transmembrane region" description="Helical" evidence="10">
    <location>
        <begin position="445"/>
        <end position="465"/>
    </location>
</feature>
<keyword evidence="5" id="KW-0862">Zinc</keyword>
<evidence type="ECO:0000256" key="4">
    <source>
        <dbReference type="ARBA" id="ARBA00022771"/>
    </source>
</evidence>
<comment type="caution">
    <text evidence="13">The sequence shown here is derived from an EMBL/GenBank/DDBJ whole genome shotgun (WGS) entry which is preliminary data.</text>
</comment>
<evidence type="ECO:0008006" key="15">
    <source>
        <dbReference type="Google" id="ProtNLM"/>
    </source>
</evidence>
<keyword evidence="7 10" id="KW-0472">Membrane</keyword>
<sequence length="489" mass="53536">MDMASGSTSPAGESALAHVLTTCPASNEIKSEAPNISTSQPEDLSSLPHNTTSAANDPPLILPVPKPEEPVDTSDSSWETLTDTSDATCWICQQDYSEEPANAHKEWRTPCPCSATAHNDCLIEWIKKRPRPFEEVKCPICTTVLVVDRPVVGHIAEFLGTMELAYKISVLPTTMFGVVFCLYGGSLLYGKYTLSTVFGREETRKLLTPTKLDLLGIWGTSRVVDAIRQALNFVAPGKLCWKELVAVPLIAPTLIIWKSGFIDRIFDIMPFFYFAFHRNTQLTPASTIAMLPWIRSTYNEIYAHTFAAQERRWDAAVYRPRSPALVPEPQGVADFINRQDQADQANQFNNPPAPAPAPAAEGENEDDGVIFGIDVAIEENGGPDNPNGDQPVRRNYPTAGALNTIVGALLFPSIAASVGGLFALTLPAKIVDKGRGATGLISEKWGRVVVGGACFAVIRDAVLLYGKWRRARAMQDVKVRNWNGPRRTR</sequence>
<feature type="transmembrane region" description="Helical" evidence="10">
    <location>
        <begin position="401"/>
        <end position="425"/>
    </location>
</feature>
<dbReference type="EMBL" id="MU254577">
    <property type="protein sequence ID" value="KAG9240122.1"/>
    <property type="molecule type" value="Genomic_DNA"/>
</dbReference>
<dbReference type="OrthoDB" id="5817083at2759"/>
<accession>A0A9P7YVF7</accession>
<evidence type="ECO:0000313" key="13">
    <source>
        <dbReference type="EMBL" id="KAG9240122.1"/>
    </source>
</evidence>
<dbReference type="InterPro" id="IPR011016">
    <property type="entry name" value="Znf_RING-CH"/>
</dbReference>
<feature type="compositionally biased region" description="Polar residues" evidence="9">
    <location>
        <begin position="34"/>
        <end position="55"/>
    </location>
</feature>
<evidence type="ECO:0000313" key="14">
    <source>
        <dbReference type="Proteomes" id="UP000887226"/>
    </source>
</evidence>
<keyword evidence="3" id="KW-0479">Metal-binding</keyword>
<reference evidence="13" key="1">
    <citation type="journal article" date="2021" name="IMA Fungus">
        <title>Genomic characterization of three marine fungi, including Emericellopsis atlantica sp. nov. with signatures of a generalist lifestyle and marine biomass degradation.</title>
        <authorList>
            <person name="Hagestad O.C."/>
            <person name="Hou L."/>
            <person name="Andersen J.H."/>
            <person name="Hansen E.H."/>
            <person name="Altermark B."/>
            <person name="Li C."/>
            <person name="Kuhnert E."/>
            <person name="Cox R.J."/>
            <person name="Crous P.W."/>
            <person name="Spatafora J.W."/>
            <person name="Lail K."/>
            <person name="Amirebrahimi M."/>
            <person name="Lipzen A."/>
            <person name="Pangilinan J."/>
            <person name="Andreopoulos W."/>
            <person name="Hayes R.D."/>
            <person name="Ng V."/>
            <person name="Grigoriev I.V."/>
            <person name="Jackson S.A."/>
            <person name="Sutton T.D.S."/>
            <person name="Dobson A.D.W."/>
            <person name="Rama T."/>
        </authorList>
    </citation>
    <scope>NUCLEOTIDE SEQUENCE</scope>
    <source>
        <strain evidence="13">TRa3180A</strain>
    </source>
</reference>
<evidence type="ECO:0000259" key="11">
    <source>
        <dbReference type="PROSITE" id="PS50089"/>
    </source>
</evidence>
<keyword evidence="14" id="KW-1185">Reference proteome</keyword>
<dbReference type="AlphaFoldDB" id="A0A9P7YVF7"/>
<feature type="region of interest" description="Disordered" evidence="9">
    <location>
        <begin position="27"/>
        <end position="79"/>
    </location>
</feature>
<evidence type="ECO:0000256" key="3">
    <source>
        <dbReference type="ARBA" id="ARBA00022723"/>
    </source>
</evidence>
<dbReference type="GO" id="GO:0016020">
    <property type="term" value="C:membrane"/>
    <property type="evidence" value="ECO:0007669"/>
    <property type="project" value="UniProtKB-SubCell"/>
</dbReference>
<dbReference type="Pfam" id="PF12906">
    <property type="entry name" value="RINGv"/>
    <property type="match status" value="1"/>
</dbReference>
<keyword evidence="2 10" id="KW-0812">Transmembrane</keyword>
<evidence type="ECO:0000256" key="6">
    <source>
        <dbReference type="ARBA" id="ARBA00022989"/>
    </source>
</evidence>
<evidence type="ECO:0000259" key="12">
    <source>
        <dbReference type="PROSITE" id="PS51292"/>
    </source>
</evidence>
<name>A0A9P7YVF7_9HELO</name>
<keyword evidence="4 8" id="KW-0863">Zinc-finger</keyword>
<evidence type="ECO:0000256" key="7">
    <source>
        <dbReference type="ARBA" id="ARBA00023136"/>
    </source>
</evidence>
<dbReference type="InterPro" id="IPR013083">
    <property type="entry name" value="Znf_RING/FYVE/PHD"/>
</dbReference>
<organism evidence="13 14">
    <name type="scientific">Calycina marina</name>
    <dbReference type="NCBI Taxonomy" id="1763456"/>
    <lineage>
        <taxon>Eukaryota</taxon>
        <taxon>Fungi</taxon>
        <taxon>Dikarya</taxon>
        <taxon>Ascomycota</taxon>
        <taxon>Pezizomycotina</taxon>
        <taxon>Leotiomycetes</taxon>
        <taxon>Helotiales</taxon>
        <taxon>Pezizellaceae</taxon>
        <taxon>Calycina</taxon>
    </lineage>
</organism>
<gene>
    <name evidence="13" type="ORF">BJ878DRAFT_318982</name>
</gene>
<dbReference type="Gene3D" id="3.30.40.10">
    <property type="entry name" value="Zinc/RING finger domain, C3HC4 (zinc finger)"/>
    <property type="match status" value="1"/>
</dbReference>
<feature type="transmembrane region" description="Helical" evidence="10">
    <location>
        <begin position="170"/>
        <end position="190"/>
    </location>
</feature>
<dbReference type="PROSITE" id="PS50089">
    <property type="entry name" value="ZF_RING_2"/>
    <property type="match status" value="1"/>
</dbReference>
<feature type="domain" description="RING-CH-type" evidence="12">
    <location>
        <begin position="81"/>
        <end position="148"/>
    </location>
</feature>
<dbReference type="Proteomes" id="UP000887226">
    <property type="component" value="Unassembled WGS sequence"/>
</dbReference>
<evidence type="ECO:0000256" key="10">
    <source>
        <dbReference type="SAM" id="Phobius"/>
    </source>
</evidence>
<dbReference type="SMART" id="SM00744">
    <property type="entry name" value="RINGv"/>
    <property type="match status" value="1"/>
</dbReference>